<evidence type="ECO:0000313" key="2">
    <source>
        <dbReference type="Proteomes" id="UP000276133"/>
    </source>
</evidence>
<protein>
    <submittedName>
        <fullName evidence="1">Uncharacterized protein</fullName>
    </submittedName>
</protein>
<dbReference type="EMBL" id="REGN01005381">
    <property type="protein sequence ID" value="RNA13555.1"/>
    <property type="molecule type" value="Genomic_DNA"/>
</dbReference>
<name>A0A3M7QRF4_BRAPC</name>
<evidence type="ECO:0000313" key="1">
    <source>
        <dbReference type="EMBL" id="RNA13555.1"/>
    </source>
</evidence>
<reference evidence="1 2" key="1">
    <citation type="journal article" date="2018" name="Sci. Rep.">
        <title>Genomic signatures of local adaptation to the degree of environmental predictability in rotifers.</title>
        <authorList>
            <person name="Franch-Gras L."/>
            <person name="Hahn C."/>
            <person name="Garcia-Roger E.M."/>
            <person name="Carmona M.J."/>
            <person name="Serra M."/>
            <person name="Gomez A."/>
        </authorList>
    </citation>
    <scope>NUCLEOTIDE SEQUENCE [LARGE SCALE GENOMIC DNA]</scope>
    <source>
        <strain evidence="1">HYR1</strain>
    </source>
</reference>
<organism evidence="1 2">
    <name type="scientific">Brachionus plicatilis</name>
    <name type="common">Marine rotifer</name>
    <name type="synonym">Brachionus muelleri</name>
    <dbReference type="NCBI Taxonomy" id="10195"/>
    <lineage>
        <taxon>Eukaryota</taxon>
        <taxon>Metazoa</taxon>
        <taxon>Spiralia</taxon>
        <taxon>Gnathifera</taxon>
        <taxon>Rotifera</taxon>
        <taxon>Eurotatoria</taxon>
        <taxon>Monogononta</taxon>
        <taxon>Pseudotrocha</taxon>
        <taxon>Ploima</taxon>
        <taxon>Brachionidae</taxon>
        <taxon>Brachionus</taxon>
    </lineage>
</organism>
<keyword evidence="2" id="KW-1185">Reference proteome</keyword>
<proteinExistence type="predicted"/>
<dbReference type="AlphaFoldDB" id="A0A3M7QRF4"/>
<comment type="caution">
    <text evidence="1">The sequence shown here is derived from an EMBL/GenBank/DDBJ whole genome shotgun (WGS) entry which is preliminary data.</text>
</comment>
<sequence length="67" mass="7728">MFTVEASHSVSQIYYFLGFADLLQSFAESFRSYNVLVLKLESRPQIVTSSVPIYLQSFGHVDYVMNR</sequence>
<dbReference type="Proteomes" id="UP000276133">
    <property type="component" value="Unassembled WGS sequence"/>
</dbReference>
<gene>
    <name evidence="1" type="ORF">BpHYR1_016132</name>
</gene>
<accession>A0A3M7QRF4</accession>